<evidence type="ECO:0000256" key="2">
    <source>
        <dbReference type="ARBA" id="ARBA00022676"/>
    </source>
</evidence>
<dbReference type="InterPro" id="IPR002213">
    <property type="entry name" value="UDP_glucos_trans"/>
</dbReference>
<dbReference type="InterPro" id="IPR035595">
    <property type="entry name" value="UDP_glycos_trans_CS"/>
</dbReference>
<keyword evidence="2 4" id="KW-0328">Glycosyltransferase</keyword>
<dbReference type="CDD" id="cd03784">
    <property type="entry name" value="GT1_Gtf-like"/>
    <property type="match status" value="1"/>
</dbReference>
<proteinExistence type="inferred from homology"/>
<dbReference type="SUPFAM" id="SSF53756">
    <property type="entry name" value="UDP-Glycosyltransferase/glycogen phosphorylase"/>
    <property type="match status" value="1"/>
</dbReference>
<evidence type="ECO:0000256" key="1">
    <source>
        <dbReference type="ARBA" id="ARBA00009995"/>
    </source>
</evidence>
<dbReference type="Gene3D" id="3.40.50.2000">
    <property type="entry name" value="Glycogen Phosphorylase B"/>
    <property type="match status" value="2"/>
</dbReference>
<keyword evidence="3 4" id="KW-0808">Transferase</keyword>
<dbReference type="FunFam" id="3.40.50.2000:FF:000056">
    <property type="entry name" value="Glycosyltransferase"/>
    <property type="match status" value="1"/>
</dbReference>
<evidence type="ECO:0000313" key="6">
    <source>
        <dbReference type="EMBL" id="KAL3535292.1"/>
    </source>
</evidence>
<protein>
    <recommendedName>
        <fullName evidence="5">Glycosyltransferase</fullName>
        <ecNumber evidence="5">2.4.1.-</ecNumber>
    </recommendedName>
</protein>
<dbReference type="Proteomes" id="UP001630127">
    <property type="component" value="Unassembled WGS sequence"/>
</dbReference>
<evidence type="ECO:0000256" key="5">
    <source>
        <dbReference type="RuleBase" id="RU362057"/>
    </source>
</evidence>
<dbReference type="PANTHER" id="PTHR48048">
    <property type="entry name" value="GLYCOSYLTRANSFERASE"/>
    <property type="match status" value="1"/>
</dbReference>
<evidence type="ECO:0000256" key="3">
    <source>
        <dbReference type="ARBA" id="ARBA00022679"/>
    </source>
</evidence>
<dbReference type="EC" id="2.4.1.-" evidence="5"/>
<gene>
    <name evidence="6" type="ORF">ACH5RR_003753</name>
</gene>
<reference evidence="6 7" key="1">
    <citation type="submission" date="2024-11" db="EMBL/GenBank/DDBJ databases">
        <title>A near-complete genome assembly of Cinchona calisaya.</title>
        <authorList>
            <person name="Lian D.C."/>
            <person name="Zhao X.W."/>
            <person name="Wei L."/>
        </authorList>
    </citation>
    <scope>NUCLEOTIDE SEQUENCE [LARGE SCALE GENOMIC DNA]</scope>
    <source>
        <tissue evidence="6">Nenye</tissue>
    </source>
</reference>
<comment type="caution">
    <text evidence="6">The sequence shown here is derived from an EMBL/GenBank/DDBJ whole genome shotgun (WGS) entry which is preliminary data.</text>
</comment>
<dbReference type="AlphaFoldDB" id="A0ABD3AVP3"/>
<keyword evidence="7" id="KW-1185">Reference proteome</keyword>
<sequence length="470" mass="52867">MKTELVFIPAPGRGHIVSIVEFAKRLLERDDRISITVLVIKRPIPPKLDKYVEELAASNSNIRFINLPDVDPPPRELMKSNEKFVSVYIDKHKYHVKDAIIKHVLSEPGTQLAGLVIDMFCSPMIDVANELNVPSFVFFTSSAAFLGLMRYLPVRHSLIGTECSISDPDSIIPTYSHPVPSKVLPSFLFNKYGAYESMLDHATRFKETNGCLINTFVELEHHAIQSLESDMELAKIYAVGPVINSDVEKYPDSEKIIKWLDDQPSSSVVFLCFGSRGGFEPPQLAEIAVALEASGYRFLWSVRAPPSRYFSVKPVEYNDFSEILPEGFLERTENRGLVCGWVPQLEVLAHEAVGGFVSHCGWNSTLESLWNGVPIATWPIYAEQQSNAFQLVKDLELAVELTLDYRSNNPDKVVMADEIEKAIRCLMDNENPVRRRVKEIGEKGRKALMDGGSSYISLGRFIEDILVEKL</sequence>
<dbReference type="PROSITE" id="PS00375">
    <property type="entry name" value="UDPGT"/>
    <property type="match status" value="1"/>
</dbReference>
<organism evidence="6 7">
    <name type="scientific">Cinchona calisaya</name>
    <dbReference type="NCBI Taxonomy" id="153742"/>
    <lineage>
        <taxon>Eukaryota</taxon>
        <taxon>Viridiplantae</taxon>
        <taxon>Streptophyta</taxon>
        <taxon>Embryophyta</taxon>
        <taxon>Tracheophyta</taxon>
        <taxon>Spermatophyta</taxon>
        <taxon>Magnoliopsida</taxon>
        <taxon>eudicotyledons</taxon>
        <taxon>Gunneridae</taxon>
        <taxon>Pentapetalae</taxon>
        <taxon>asterids</taxon>
        <taxon>lamiids</taxon>
        <taxon>Gentianales</taxon>
        <taxon>Rubiaceae</taxon>
        <taxon>Cinchonoideae</taxon>
        <taxon>Cinchoneae</taxon>
        <taxon>Cinchona</taxon>
    </lineage>
</organism>
<name>A0ABD3AVP3_9GENT</name>
<dbReference type="EMBL" id="JBJUIK010000002">
    <property type="protein sequence ID" value="KAL3535292.1"/>
    <property type="molecule type" value="Genomic_DNA"/>
</dbReference>
<dbReference type="InterPro" id="IPR050481">
    <property type="entry name" value="UDP-glycosyltransf_plant"/>
</dbReference>
<dbReference type="FunFam" id="3.40.50.2000:FF:000080">
    <property type="entry name" value="Glycosyltransferase"/>
    <property type="match status" value="1"/>
</dbReference>
<accession>A0ABD3AVP3</accession>
<dbReference type="GO" id="GO:0016757">
    <property type="term" value="F:glycosyltransferase activity"/>
    <property type="evidence" value="ECO:0007669"/>
    <property type="project" value="UniProtKB-KW"/>
</dbReference>
<evidence type="ECO:0000313" key="7">
    <source>
        <dbReference type="Proteomes" id="UP001630127"/>
    </source>
</evidence>
<dbReference type="PANTHER" id="PTHR48048:SF83">
    <property type="entry name" value="GLYCOSYLTRANSFERASE"/>
    <property type="match status" value="1"/>
</dbReference>
<dbReference type="Pfam" id="PF00201">
    <property type="entry name" value="UDPGT"/>
    <property type="match status" value="1"/>
</dbReference>
<evidence type="ECO:0000256" key="4">
    <source>
        <dbReference type="RuleBase" id="RU003718"/>
    </source>
</evidence>
<comment type="similarity">
    <text evidence="1 4">Belongs to the UDP-glycosyltransferase family.</text>
</comment>